<dbReference type="PROSITE" id="PS51257">
    <property type="entry name" value="PROKAR_LIPOPROTEIN"/>
    <property type="match status" value="1"/>
</dbReference>
<dbReference type="PROSITE" id="PS50175">
    <property type="entry name" value="ASP_PROT_RETROV"/>
    <property type="match status" value="1"/>
</dbReference>
<evidence type="ECO:0000256" key="1">
    <source>
        <dbReference type="ARBA" id="ARBA00022801"/>
    </source>
</evidence>
<name>A0A094YNJ9_9PROT</name>
<gene>
    <name evidence="3" type="ORF">AtDm6_1816</name>
</gene>
<dbReference type="GO" id="GO:0004190">
    <property type="term" value="F:aspartic-type endopeptidase activity"/>
    <property type="evidence" value="ECO:0007669"/>
    <property type="project" value="InterPro"/>
</dbReference>
<feature type="domain" description="Peptidase A2" evidence="2">
    <location>
        <begin position="54"/>
        <end position="138"/>
    </location>
</feature>
<protein>
    <recommendedName>
        <fullName evidence="2">Peptidase A2 domain-containing protein</fullName>
    </recommendedName>
</protein>
<evidence type="ECO:0000313" key="3">
    <source>
        <dbReference type="EMBL" id="KGB22947.1"/>
    </source>
</evidence>
<dbReference type="EMBL" id="JOKM01000071">
    <property type="protein sequence ID" value="KGB22947.1"/>
    <property type="molecule type" value="Genomic_DNA"/>
</dbReference>
<reference evidence="3 4" key="1">
    <citation type="submission" date="2014-06" db="EMBL/GenBank/DDBJ databases">
        <title>Functional and comparative genomic analyses of the Drosophila gut microbiota identify candidate symbiosis factors.</title>
        <authorList>
            <person name="Newell P.D."/>
            <person name="Chaston J.M."/>
            <person name="Douglas A.E."/>
        </authorList>
    </citation>
    <scope>NUCLEOTIDE SEQUENCE [LARGE SCALE GENOMIC DNA]</scope>
    <source>
        <strain evidence="3 4">DmCS_006</strain>
    </source>
</reference>
<comment type="caution">
    <text evidence="3">The sequence shown here is derived from an EMBL/GenBank/DDBJ whole genome shotgun (WGS) entry which is preliminary data.</text>
</comment>
<sequence>MMQRFRGICLAILIGVAGCAQRPQGCRIATLGTLPVVNTQGSPVVEVTLNGQKAGMIVDTGASVSMVSRKAAHDYKLRIMPGDVPVQGVGGVVLSSIFQVDTLGLGAAKAENVVLVDTPRVFGSINTLPVVGLFGADFLKAFEVVFNLPEHTINLYQIRGCNSPTPTWDGPVSSVAFHWAGPSHIELPLELNGHEIDAVLDSGSSMTVILPRQAHRAGVYADQLKADMSLSSRGIDRHSFQVKLHRFERLQIGDDVFINPVLAVAAMQTEGDALLGADFLRHNRVWISNRDEKIYIQRLTPPPRKDPTFEPVMTQL</sequence>
<keyword evidence="1" id="KW-0378">Hydrolase</keyword>
<dbReference type="Gene3D" id="2.40.70.10">
    <property type="entry name" value="Acid Proteases"/>
    <property type="match status" value="2"/>
</dbReference>
<dbReference type="InterPro" id="IPR034122">
    <property type="entry name" value="Retropepsin-like_bacterial"/>
</dbReference>
<dbReference type="SUPFAM" id="SSF50630">
    <property type="entry name" value="Acid proteases"/>
    <property type="match status" value="2"/>
</dbReference>
<evidence type="ECO:0000313" key="4">
    <source>
        <dbReference type="Proteomes" id="UP000029448"/>
    </source>
</evidence>
<dbReference type="AlphaFoldDB" id="A0A094YNJ9"/>
<dbReference type="RefSeq" id="WP_052051345.1">
    <property type="nucleotide sequence ID" value="NZ_JACAOJ010000001.1"/>
</dbReference>
<dbReference type="CDD" id="cd05483">
    <property type="entry name" value="retropepsin_like_bacteria"/>
    <property type="match status" value="2"/>
</dbReference>
<evidence type="ECO:0000259" key="2">
    <source>
        <dbReference type="PROSITE" id="PS50175"/>
    </source>
</evidence>
<keyword evidence="4" id="KW-1185">Reference proteome</keyword>
<dbReference type="PROSITE" id="PS00141">
    <property type="entry name" value="ASP_PROTEASE"/>
    <property type="match status" value="1"/>
</dbReference>
<dbReference type="InterPro" id="IPR021109">
    <property type="entry name" value="Peptidase_aspartic_dom_sf"/>
</dbReference>
<dbReference type="GeneID" id="89477903"/>
<dbReference type="InterPro" id="IPR001969">
    <property type="entry name" value="Aspartic_peptidase_AS"/>
</dbReference>
<proteinExistence type="predicted"/>
<organism evidence="3 4">
    <name type="scientific">Acetobacter tropicalis</name>
    <dbReference type="NCBI Taxonomy" id="104102"/>
    <lineage>
        <taxon>Bacteria</taxon>
        <taxon>Pseudomonadati</taxon>
        <taxon>Pseudomonadota</taxon>
        <taxon>Alphaproteobacteria</taxon>
        <taxon>Acetobacterales</taxon>
        <taxon>Acetobacteraceae</taxon>
        <taxon>Acetobacter</taxon>
    </lineage>
</organism>
<dbReference type="STRING" id="104102.AtDm6_1816"/>
<dbReference type="Proteomes" id="UP000029448">
    <property type="component" value="Unassembled WGS sequence"/>
</dbReference>
<dbReference type="GO" id="GO:0006508">
    <property type="term" value="P:proteolysis"/>
    <property type="evidence" value="ECO:0007669"/>
    <property type="project" value="InterPro"/>
</dbReference>
<dbReference type="PATRIC" id="fig|104102.7.peg.1796"/>
<dbReference type="InterPro" id="IPR001995">
    <property type="entry name" value="Peptidase_A2_cat"/>
</dbReference>
<accession>A0A094YNJ9</accession>
<dbReference type="Pfam" id="PF13650">
    <property type="entry name" value="Asp_protease_2"/>
    <property type="match status" value="2"/>
</dbReference>